<dbReference type="EMBL" id="KY979132">
    <property type="protein sequence ID" value="ASS33919.1"/>
    <property type="molecule type" value="Genomic_DNA"/>
</dbReference>
<dbReference type="GeneID" id="40085736"/>
<sequence length="76" mass="8649">MQVDWDDLFTVMNCALDGEPAPDTGPGGPDLDMFLELFNKLVDKRVRAKLELTMGRFGFYDTHDTPTLKYDGETIY</sequence>
<keyword evidence="2" id="KW-1185">Reference proteome</keyword>
<protein>
    <submittedName>
        <fullName evidence="1">Uncharacterized protein</fullName>
    </submittedName>
</protein>
<evidence type="ECO:0000313" key="1">
    <source>
        <dbReference type="EMBL" id="ASS33919.1"/>
    </source>
</evidence>
<organism evidence="1 2">
    <name type="scientific">Acidovorax phage ACP17</name>
    <dbReference type="NCBI Taxonomy" id="2010329"/>
    <lineage>
        <taxon>Viruses</taxon>
        <taxon>Duplodnaviria</taxon>
        <taxon>Heunggongvirae</taxon>
        <taxon>Uroviricota</taxon>
        <taxon>Caudoviricetes</taxon>
        <taxon>Busanvirus</taxon>
        <taxon>Busanvirus ACP17</taxon>
    </lineage>
</organism>
<accession>A0A223AIY3</accession>
<dbReference type="Proteomes" id="UP000224101">
    <property type="component" value="Segment"/>
</dbReference>
<name>A0A223AIY3_9CAUD</name>
<dbReference type="RefSeq" id="YP_009609651.1">
    <property type="nucleotide sequence ID" value="NC_041997.1"/>
</dbReference>
<proteinExistence type="predicted"/>
<dbReference type="KEGG" id="vg:40085736"/>
<evidence type="ECO:0000313" key="2">
    <source>
        <dbReference type="Proteomes" id="UP000224101"/>
    </source>
</evidence>
<reference evidence="1 2" key="1">
    <citation type="submission" date="2017-08" db="EMBL/GenBank/DDBJ databases">
        <title>Characterization and complete genome sequence of novel bacteriophage infecting the causal agent of bacterial fruit blotch, Acidovorax citrulli.</title>
        <authorList>
            <person name="Midani A.R."/>
            <person name="Park S.-H."/>
            <person name="Choi T.-J."/>
        </authorList>
    </citation>
    <scope>NUCLEOTIDE SEQUENCE [LARGE SCALE GENOMIC DNA]</scope>
</reference>